<sequence>MQAQIFSCVSLTSPVLPHRYFNDHLDEEPFASMKAADEQQAFVKELHLLKTNLFMKMVETGALPLRPGVARLVSEAIEAGVTVAVCSTSNERAVSAIVEVMLGPEVAKVMRVFAGDVVPKKKPAPDIYLLAAKELGVDPSR</sequence>
<dbReference type="InterPro" id="IPR023214">
    <property type="entry name" value="HAD_sf"/>
</dbReference>
<reference evidence="1 2" key="1">
    <citation type="journal article" date="2015" name="Genome Biol. Evol.">
        <title>Comparative Genomics of a Bacterivorous Green Alga Reveals Evolutionary Causalities and Consequences of Phago-Mixotrophic Mode of Nutrition.</title>
        <authorList>
            <person name="Burns J.A."/>
            <person name="Paasch A."/>
            <person name="Narechania A."/>
            <person name="Kim E."/>
        </authorList>
    </citation>
    <scope>NUCLEOTIDE SEQUENCE [LARGE SCALE GENOMIC DNA]</scope>
    <source>
        <strain evidence="1 2">PLY_AMNH</strain>
    </source>
</reference>
<dbReference type="SUPFAM" id="SSF56784">
    <property type="entry name" value="HAD-like"/>
    <property type="match status" value="1"/>
</dbReference>
<dbReference type="PANTHER" id="PTHR42896">
    <property type="entry name" value="XYLULOSE-1,5-BISPHOSPHATE (XUBP) PHOSPHATASE"/>
    <property type="match status" value="1"/>
</dbReference>
<protein>
    <submittedName>
        <fullName evidence="1">Uncharacterized protein</fullName>
    </submittedName>
</protein>
<dbReference type="Proteomes" id="UP001190700">
    <property type="component" value="Unassembled WGS sequence"/>
</dbReference>
<proteinExistence type="predicted"/>
<organism evidence="1 2">
    <name type="scientific">Cymbomonas tetramitiformis</name>
    <dbReference type="NCBI Taxonomy" id="36881"/>
    <lineage>
        <taxon>Eukaryota</taxon>
        <taxon>Viridiplantae</taxon>
        <taxon>Chlorophyta</taxon>
        <taxon>Pyramimonadophyceae</taxon>
        <taxon>Pyramimonadales</taxon>
        <taxon>Pyramimonadaceae</taxon>
        <taxon>Cymbomonas</taxon>
    </lineage>
</organism>
<evidence type="ECO:0000313" key="2">
    <source>
        <dbReference type="Proteomes" id="UP001190700"/>
    </source>
</evidence>
<dbReference type="InterPro" id="IPR023198">
    <property type="entry name" value="PGP-like_dom2"/>
</dbReference>
<evidence type="ECO:0000313" key="1">
    <source>
        <dbReference type="EMBL" id="KAK3262824.1"/>
    </source>
</evidence>
<dbReference type="InterPro" id="IPR036412">
    <property type="entry name" value="HAD-like_sf"/>
</dbReference>
<dbReference type="PANTHER" id="PTHR42896:SF2">
    <property type="entry name" value="CBBY-LIKE PROTEIN"/>
    <property type="match status" value="1"/>
</dbReference>
<dbReference type="Pfam" id="PF00702">
    <property type="entry name" value="Hydrolase"/>
    <property type="match status" value="1"/>
</dbReference>
<name>A0AAE0FN64_9CHLO</name>
<dbReference type="Gene3D" id="1.10.150.240">
    <property type="entry name" value="Putative phosphatase, domain 2"/>
    <property type="match status" value="1"/>
</dbReference>
<dbReference type="GO" id="GO:0016787">
    <property type="term" value="F:hydrolase activity"/>
    <property type="evidence" value="ECO:0007669"/>
    <property type="project" value="InterPro"/>
</dbReference>
<gene>
    <name evidence="1" type="ORF">CYMTET_28344</name>
</gene>
<dbReference type="AlphaFoldDB" id="A0AAE0FN64"/>
<keyword evidence="2" id="KW-1185">Reference proteome</keyword>
<accession>A0AAE0FN64</accession>
<dbReference type="Gene3D" id="3.40.50.1000">
    <property type="entry name" value="HAD superfamily/HAD-like"/>
    <property type="match status" value="1"/>
</dbReference>
<dbReference type="InterPro" id="IPR044999">
    <property type="entry name" value="CbbY-like"/>
</dbReference>
<comment type="caution">
    <text evidence="1">The sequence shown here is derived from an EMBL/GenBank/DDBJ whole genome shotgun (WGS) entry which is preliminary data.</text>
</comment>
<dbReference type="EMBL" id="LGRX02015932">
    <property type="protein sequence ID" value="KAK3262824.1"/>
    <property type="molecule type" value="Genomic_DNA"/>
</dbReference>